<evidence type="ECO:0000256" key="4">
    <source>
        <dbReference type="ARBA" id="ARBA00022989"/>
    </source>
</evidence>
<keyword evidence="3 6" id="KW-0812">Transmembrane</keyword>
<accession>A0A7X5R2R0</accession>
<dbReference type="Proteomes" id="UP000541033">
    <property type="component" value="Unassembled WGS sequence"/>
</dbReference>
<protein>
    <submittedName>
        <fullName evidence="8">Manganese/iron transport system permease protein</fullName>
    </submittedName>
</protein>
<dbReference type="GO" id="GO:0055085">
    <property type="term" value="P:transmembrane transport"/>
    <property type="evidence" value="ECO:0007669"/>
    <property type="project" value="InterPro"/>
</dbReference>
<feature type="transmembrane region" description="Helical" evidence="7">
    <location>
        <begin position="47"/>
        <end position="71"/>
    </location>
</feature>
<dbReference type="InterPro" id="IPR001626">
    <property type="entry name" value="ABC_TroCD"/>
</dbReference>
<comment type="caution">
    <text evidence="8">The sequence shown here is derived from an EMBL/GenBank/DDBJ whole genome shotgun (WGS) entry which is preliminary data.</text>
</comment>
<keyword evidence="6" id="KW-0813">Transport</keyword>
<feature type="transmembrane region" description="Helical" evidence="7">
    <location>
        <begin position="236"/>
        <end position="256"/>
    </location>
</feature>
<evidence type="ECO:0000256" key="7">
    <source>
        <dbReference type="SAM" id="Phobius"/>
    </source>
</evidence>
<dbReference type="SUPFAM" id="SSF81345">
    <property type="entry name" value="ABC transporter involved in vitamin B12 uptake, BtuC"/>
    <property type="match status" value="1"/>
</dbReference>
<keyword evidence="9" id="KW-1185">Reference proteome</keyword>
<evidence type="ECO:0000256" key="3">
    <source>
        <dbReference type="ARBA" id="ARBA00022692"/>
    </source>
</evidence>
<dbReference type="Pfam" id="PF00950">
    <property type="entry name" value="ABC-3"/>
    <property type="match status" value="1"/>
</dbReference>
<feature type="transmembrane region" description="Helical" evidence="7">
    <location>
        <begin position="126"/>
        <end position="144"/>
    </location>
</feature>
<evidence type="ECO:0000313" key="8">
    <source>
        <dbReference type="EMBL" id="NIH54598.1"/>
    </source>
</evidence>
<organism evidence="8 9">
    <name type="scientific">Lysinibacter cavernae</name>
    <dbReference type="NCBI Taxonomy" id="1640652"/>
    <lineage>
        <taxon>Bacteria</taxon>
        <taxon>Bacillati</taxon>
        <taxon>Actinomycetota</taxon>
        <taxon>Actinomycetes</taxon>
        <taxon>Micrococcales</taxon>
        <taxon>Microbacteriaceae</taxon>
        <taxon>Lysinibacter</taxon>
    </lineage>
</organism>
<feature type="transmembrane region" description="Helical" evidence="7">
    <location>
        <begin position="213"/>
        <end position="230"/>
    </location>
</feature>
<dbReference type="GO" id="GO:0043190">
    <property type="term" value="C:ATP-binding cassette (ABC) transporter complex"/>
    <property type="evidence" value="ECO:0007669"/>
    <property type="project" value="InterPro"/>
</dbReference>
<evidence type="ECO:0000313" key="9">
    <source>
        <dbReference type="Proteomes" id="UP000541033"/>
    </source>
</evidence>
<keyword evidence="5 7" id="KW-0472">Membrane</keyword>
<evidence type="ECO:0000256" key="2">
    <source>
        <dbReference type="ARBA" id="ARBA00008034"/>
    </source>
</evidence>
<evidence type="ECO:0000256" key="6">
    <source>
        <dbReference type="RuleBase" id="RU003943"/>
    </source>
</evidence>
<dbReference type="InterPro" id="IPR037294">
    <property type="entry name" value="ABC_BtuC-like"/>
</dbReference>
<dbReference type="RefSeq" id="WP_167151042.1">
    <property type="nucleotide sequence ID" value="NZ_JAAMOX010000002.1"/>
</dbReference>
<proteinExistence type="inferred from homology"/>
<sequence length="279" mass="28928">MGFFELAMLEAVLLGALSGIVGTIVVLRKRAFFTVALTHATFPGGVVAALLGLNILLGAAVFSVVLVLIMLGISRVHRQGSQVASGVVLTFGFALGALLQSLNRGMSLQVDTFLVGSILTVSPGDIWATGVVFVAALALILVAGKELLFSSFDPQGFRVAGFRPAAIDLASLALIAATVVVAMPAVGSILSIALIAGPAVSARLLIKRVEWMIPLAVLFGILSGVGGLWFSRIFAIAAGGSISLTACALFVAAVVFDRVKRYRGERRNRGCSEAQYVAA</sequence>
<comment type="subcellular location">
    <subcellularLocation>
        <location evidence="6">Cell membrane</location>
        <topology evidence="6">Multi-pass membrane protein</topology>
    </subcellularLocation>
    <subcellularLocation>
        <location evidence="1">Membrane</location>
        <topology evidence="1">Multi-pass membrane protein</topology>
    </subcellularLocation>
</comment>
<gene>
    <name evidence="8" type="ORF">FHX76_002494</name>
</gene>
<dbReference type="AlphaFoldDB" id="A0A7X5R2R0"/>
<name>A0A7X5R2R0_9MICO</name>
<comment type="similarity">
    <text evidence="2 6">Belongs to the ABC-3 integral membrane protein family.</text>
</comment>
<evidence type="ECO:0000256" key="1">
    <source>
        <dbReference type="ARBA" id="ARBA00004141"/>
    </source>
</evidence>
<keyword evidence="4 7" id="KW-1133">Transmembrane helix</keyword>
<evidence type="ECO:0000256" key="5">
    <source>
        <dbReference type="ARBA" id="ARBA00023136"/>
    </source>
</evidence>
<feature type="transmembrane region" description="Helical" evidence="7">
    <location>
        <begin position="83"/>
        <end position="102"/>
    </location>
</feature>
<dbReference type="EMBL" id="JAAMOX010000002">
    <property type="protein sequence ID" value="NIH54598.1"/>
    <property type="molecule type" value="Genomic_DNA"/>
</dbReference>
<reference evidence="8 9" key="1">
    <citation type="submission" date="2020-02" db="EMBL/GenBank/DDBJ databases">
        <title>Sequencing the genomes of 1000 actinobacteria strains.</title>
        <authorList>
            <person name="Klenk H.-P."/>
        </authorList>
    </citation>
    <scope>NUCLEOTIDE SEQUENCE [LARGE SCALE GENOMIC DNA]</scope>
    <source>
        <strain evidence="8 9">DSM 27960</strain>
    </source>
</reference>
<dbReference type="PANTHER" id="PTHR30477:SF0">
    <property type="entry name" value="METAL TRANSPORT SYSTEM MEMBRANE PROTEIN TM_0125-RELATED"/>
    <property type="match status" value="1"/>
</dbReference>
<feature type="transmembrane region" description="Helical" evidence="7">
    <location>
        <begin position="7"/>
        <end position="27"/>
    </location>
</feature>
<dbReference type="Gene3D" id="1.10.3470.10">
    <property type="entry name" value="ABC transporter involved in vitamin B12 uptake, BtuC"/>
    <property type="match status" value="1"/>
</dbReference>
<dbReference type="PANTHER" id="PTHR30477">
    <property type="entry name" value="ABC-TRANSPORTER METAL-BINDING PROTEIN"/>
    <property type="match status" value="1"/>
</dbReference>